<reference evidence="1 2" key="1">
    <citation type="submission" date="2020-02" db="EMBL/GenBank/DDBJ databases">
        <title>Draft genome sequence of two Spirosoma agri KCTC 52727 and Spirosoma terrae KCTC 52035.</title>
        <authorList>
            <person name="Rojas J."/>
            <person name="Ambika Manirajan B."/>
            <person name="Ratering S."/>
            <person name="Suarez C."/>
            <person name="Schnell S."/>
        </authorList>
    </citation>
    <scope>NUCLEOTIDE SEQUENCE [LARGE SCALE GENOMIC DNA]</scope>
    <source>
        <strain evidence="1 2">KCTC 52727</strain>
    </source>
</reference>
<dbReference type="RefSeq" id="WP_164042200.1">
    <property type="nucleotide sequence ID" value="NZ_JAAGNZ010000002.1"/>
</dbReference>
<dbReference type="AlphaFoldDB" id="A0A6M0IMV6"/>
<dbReference type="Proteomes" id="UP000477386">
    <property type="component" value="Unassembled WGS sequence"/>
</dbReference>
<keyword evidence="2" id="KW-1185">Reference proteome</keyword>
<evidence type="ECO:0000313" key="1">
    <source>
        <dbReference type="EMBL" id="NEU69656.1"/>
    </source>
</evidence>
<accession>A0A6M0IMV6</accession>
<name>A0A6M0IMV6_9BACT</name>
<organism evidence="1 2">
    <name type="scientific">Spirosoma agri</name>
    <dbReference type="NCBI Taxonomy" id="1987381"/>
    <lineage>
        <taxon>Bacteria</taxon>
        <taxon>Pseudomonadati</taxon>
        <taxon>Bacteroidota</taxon>
        <taxon>Cytophagia</taxon>
        <taxon>Cytophagales</taxon>
        <taxon>Cytophagaceae</taxon>
        <taxon>Spirosoma</taxon>
    </lineage>
</organism>
<gene>
    <name evidence="1" type="ORF">GK091_22440</name>
</gene>
<proteinExistence type="predicted"/>
<evidence type="ECO:0000313" key="2">
    <source>
        <dbReference type="Proteomes" id="UP000477386"/>
    </source>
</evidence>
<comment type="caution">
    <text evidence="1">The sequence shown here is derived from an EMBL/GenBank/DDBJ whole genome shotgun (WGS) entry which is preliminary data.</text>
</comment>
<protein>
    <submittedName>
        <fullName evidence="1">Uncharacterized protein</fullName>
    </submittedName>
</protein>
<sequence length="166" mass="18237">MNASFIKFLLVTLLFGGSIGALVYALSGQKPSDGQGTSADQEDQFLTDINRADSLHIKLKKTDPIEQASEFSAIRFKQEEAISRMETGYQADTLFRSLAQATGRNYSKLLGTVALQASDRQTKADTKDQLTDQVVTLKTDIQSLETQLMLKQSSLESMRALKAAQP</sequence>
<dbReference type="EMBL" id="JAAGNZ010000002">
    <property type="protein sequence ID" value="NEU69656.1"/>
    <property type="molecule type" value="Genomic_DNA"/>
</dbReference>